<protein>
    <submittedName>
        <fullName evidence="1">Uncharacterized protein</fullName>
    </submittedName>
</protein>
<organism evidence="1">
    <name type="scientific">Xanthomonas phage PPDBI</name>
    <dbReference type="NCBI Taxonomy" id="2723911"/>
    <lineage>
        <taxon>Viruses</taxon>
        <taxon>Duplodnaviria</taxon>
        <taxon>Heunggongvirae</taxon>
        <taxon>Uroviricota</taxon>
        <taxon>Caudoviricetes</taxon>
    </lineage>
</organism>
<name>A0A6H0X5W9_9CAUD</name>
<accession>A0A6H0X5W9</accession>
<gene>
    <name evidence="1" type="ORF">PPDBI_00029</name>
</gene>
<proteinExistence type="predicted"/>
<sequence length="110" mass="11614">MSSSVFRQVSAASVNLAEVKPLQANLTGGVILNTNAAARYVKLYDSTDSPVVGTTVPKLTIQIPASSQVLLPQMVVNFSRTLWMATTVNAVDSDTTAVGAGDLITQLLYE</sequence>
<evidence type="ECO:0000313" key="1">
    <source>
        <dbReference type="EMBL" id="QIW89388.1"/>
    </source>
</evidence>
<dbReference type="EMBL" id="MT210154">
    <property type="protein sequence ID" value="QIW89388.1"/>
    <property type="molecule type" value="Genomic_DNA"/>
</dbReference>
<reference evidence="1" key="1">
    <citation type="submission" date="2020-03" db="EMBL/GenBank/DDBJ databases">
        <authorList>
            <person name="Shneider M.M."/>
            <person name="Evseev P.V."/>
            <person name="Korzhenkov A.A."/>
            <person name="Toschakov S.V."/>
            <person name="Vo T."/>
            <person name="Ignatov A.N."/>
            <person name="Miroshnikov K.A."/>
        </authorList>
    </citation>
    <scope>NUCLEOTIDE SEQUENCE [LARGE SCALE GENOMIC DNA]</scope>
</reference>